<dbReference type="Proteomes" id="UP000034837">
    <property type="component" value="Unassembled WGS sequence"/>
</dbReference>
<evidence type="ECO:0000313" key="2">
    <source>
        <dbReference type="Proteomes" id="UP000034837"/>
    </source>
</evidence>
<name>A0A0G1A5Q4_9BACT</name>
<reference evidence="1 2" key="1">
    <citation type="journal article" date="2015" name="Nature">
        <title>rRNA introns, odd ribosomes, and small enigmatic genomes across a large radiation of phyla.</title>
        <authorList>
            <person name="Brown C.T."/>
            <person name="Hug L.A."/>
            <person name="Thomas B.C."/>
            <person name="Sharon I."/>
            <person name="Castelle C.J."/>
            <person name="Singh A."/>
            <person name="Wilkins M.J."/>
            <person name="Williams K.H."/>
            <person name="Banfield J.F."/>
        </authorList>
    </citation>
    <scope>NUCLEOTIDE SEQUENCE [LARGE SCALE GENOMIC DNA]</scope>
</reference>
<comment type="caution">
    <text evidence="1">The sequence shown here is derived from an EMBL/GenBank/DDBJ whole genome shotgun (WGS) entry which is preliminary data.</text>
</comment>
<evidence type="ECO:0000313" key="1">
    <source>
        <dbReference type="EMBL" id="KKS56367.1"/>
    </source>
</evidence>
<protein>
    <submittedName>
        <fullName evidence="1">Uncharacterized protein</fullName>
    </submittedName>
</protein>
<dbReference type="EMBL" id="LCDO01000014">
    <property type="protein sequence ID" value="KKS56367.1"/>
    <property type="molecule type" value="Genomic_DNA"/>
</dbReference>
<sequence>MEYVEDCYHITPCVIVKGMDEKRADISFWTERENGGLFLFAAAPNCEAQRIELEEFFSPIIDRTYFRCECGRRAFKLYLPPHKTLFKCRTCYKLRYILTTFNPNTEHGRARYQFIRMEKLSQQRMEISKPMYKGRYTTRFLRFLRLCGRAGLSDVVDDARKLMETIHAPVPTSTI</sequence>
<accession>A0A0G1A5Q4</accession>
<organism evidence="1 2">
    <name type="scientific">Candidatus Magasanikbacteria bacterium GW2011_GWA2_42_32</name>
    <dbReference type="NCBI Taxonomy" id="1619039"/>
    <lineage>
        <taxon>Bacteria</taxon>
        <taxon>Candidatus Magasanikiibacteriota</taxon>
    </lineage>
</organism>
<gene>
    <name evidence="1" type="ORF">UV20_C0014G0012</name>
</gene>
<proteinExistence type="predicted"/>
<dbReference type="AlphaFoldDB" id="A0A0G1A5Q4"/>